<reference evidence="6 7" key="1">
    <citation type="submission" date="2013-10" db="EMBL/GenBank/DDBJ databases">
        <title>Salinisphaera halophila YIM 95161 Genome Sequencing.</title>
        <authorList>
            <person name="Lai Q."/>
            <person name="Li C."/>
            <person name="Shao Z."/>
        </authorList>
    </citation>
    <scope>NUCLEOTIDE SEQUENCE [LARGE SCALE GENOMIC DNA]</scope>
    <source>
        <strain evidence="6 7">YIM 95161</strain>
    </source>
</reference>
<feature type="domain" description="HTH iclR-type" evidence="4">
    <location>
        <begin position="6"/>
        <end position="67"/>
    </location>
</feature>
<dbReference type="GO" id="GO:0003700">
    <property type="term" value="F:DNA-binding transcription factor activity"/>
    <property type="evidence" value="ECO:0007669"/>
    <property type="project" value="TreeGrafter"/>
</dbReference>
<dbReference type="RefSeq" id="WP_123592236.1">
    <property type="nucleotide sequence ID" value="NZ_AYKF01000121.1"/>
</dbReference>
<dbReference type="OrthoDB" id="9807558at2"/>
<keyword evidence="1" id="KW-0805">Transcription regulation</keyword>
<dbReference type="SMART" id="SM00346">
    <property type="entry name" value="HTH_ICLR"/>
    <property type="match status" value="1"/>
</dbReference>
<dbReference type="InterPro" id="IPR014757">
    <property type="entry name" value="Tscrpt_reg_IclR_C"/>
</dbReference>
<accession>A0A423PHJ2</accession>
<dbReference type="GO" id="GO:0045892">
    <property type="term" value="P:negative regulation of DNA-templated transcription"/>
    <property type="evidence" value="ECO:0007669"/>
    <property type="project" value="TreeGrafter"/>
</dbReference>
<dbReference type="EMBL" id="AYKF01000121">
    <property type="protein sequence ID" value="ROO25108.1"/>
    <property type="molecule type" value="Genomic_DNA"/>
</dbReference>
<dbReference type="PANTHER" id="PTHR30136:SF23">
    <property type="entry name" value="DNA-BINDING TRANSCRIPTIONAL ACTIVATOR MHPR"/>
    <property type="match status" value="1"/>
</dbReference>
<dbReference type="Gene3D" id="3.30.450.40">
    <property type="match status" value="1"/>
</dbReference>
<dbReference type="Proteomes" id="UP000285123">
    <property type="component" value="Unassembled WGS sequence"/>
</dbReference>
<dbReference type="InterPro" id="IPR036390">
    <property type="entry name" value="WH_DNA-bd_sf"/>
</dbReference>
<dbReference type="Pfam" id="PF09339">
    <property type="entry name" value="HTH_IclR"/>
    <property type="match status" value="1"/>
</dbReference>
<dbReference type="InterPro" id="IPR029016">
    <property type="entry name" value="GAF-like_dom_sf"/>
</dbReference>
<name>A0A423PHJ2_9GAMM</name>
<gene>
    <name evidence="6" type="ORF">SAHL_15110</name>
</gene>
<dbReference type="InterPro" id="IPR050707">
    <property type="entry name" value="HTH_MetabolicPath_Reg"/>
</dbReference>
<dbReference type="SUPFAM" id="SSF46785">
    <property type="entry name" value="Winged helix' DNA-binding domain"/>
    <property type="match status" value="1"/>
</dbReference>
<keyword evidence="3" id="KW-0804">Transcription</keyword>
<dbReference type="InterPro" id="IPR005471">
    <property type="entry name" value="Tscrpt_reg_IclR_N"/>
</dbReference>
<evidence type="ECO:0000313" key="6">
    <source>
        <dbReference type="EMBL" id="ROO25108.1"/>
    </source>
</evidence>
<keyword evidence="2" id="KW-0238">DNA-binding</keyword>
<evidence type="ECO:0000256" key="2">
    <source>
        <dbReference type="ARBA" id="ARBA00023125"/>
    </source>
</evidence>
<dbReference type="PROSITE" id="PS51078">
    <property type="entry name" value="ICLR_ED"/>
    <property type="match status" value="1"/>
</dbReference>
<proteinExistence type="predicted"/>
<feature type="domain" description="IclR-ED" evidence="5">
    <location>
        <begin position="68"/>
        <end position="252"/>
    </location>
</feature>
<dbReference type="PANTHER" id="PTHR30136">
    <property type="entry name" value="HELIX-TURN-HELIX TRANSCRIPTIONAL REGULATOR, ICLR FAMILY"/>
    <property type="match status" value="1"/>
</dbReference>
<dbReference type="PROSITE" id="PS51077">
    <property type="entry name" value="HTH_ICLR"/>
    <property type="match status" value="1"/>
</dbReference>
<organism evidence="6 7">
    <name type="scientific">Salinisphaera orenii YIM 95161</name>
    <dbReference type="NCBI Taxonomy" id="1051139"/>
    <lineage>
        <taxon>Bacteria</taxon>
        <taxon>Pseudomonadati</taxon>
        <taxon>Pseudomonadota</taxon>
        <taxon>Gammaproteobacteria</taxon>
        <taxon>Salinisphaerales</taxon>
        <taxon>Salinisphaeraceae</taxon>
        <taxon>Salinisphaera</taxon>
    </lineage>
</organism>
<dbReference type="SUPFAM" id="SSF55781">
    <property type="entry name" value="GAF domain-like"/>
    <property type="match status" value="1"/>
</dbReference>
<dbReference type="Gene3D" id="1.10.10.10">
    <property type="entry name" value="Winged helix-like DNA-binding domain superfamily/Winged helix DNA-binding domain"/>
    <property type="match status" value="1"/>
</dbReference>
<dbReference type="GO" id="GO:0003677">
    <property type="term" value="F:DNA binding"/>
    <property type="evidence" value="ECO:0007669"/>
    <property type="project" value="UniProtKB-KW"/>
</dbReference>
<evidence type="ECO:0000256" key="3">
    <source>
        <dbReference type="ARBA" id="ARBA00023163"/>
    </source>
</evidence>
<comment type="caution">
    <text evidence="6">The sequence shown here is derived from an EMBL/GenBank/DDBJ whole genome shotgun (WGS) entry which is preliminary data.</text>
</comment>
<evidence type="ECO:0000259" key="4">
    <source>
        <dbReference type="PROSITE" id="PS51077"/>
    </source>
</evidence>
<evidence type="ECO:0000259" key="5">
    <source>
        <dbReference type="PROSITE" id="PS51078"/>
    </source>
</evidence>
<dbReference type="Pfam" id="PF01614">
    <property type="entry name" value="IclR_C"/>
    <property type="match status" value="1"/>
</dbReference>
<evidence type="ECO:0000313" key="7">
    <source>
        <dbReference type="Proteomes" id="UP000285123"/>
    </source>
</evidence>
<evidence type="ECO:0000256" key="1">
    <source>
        <dbReference type="ARBA" id="ARBA00023015"/>
    </source>
</evidence>
<dbReference type="InterPro" id="IPR036388">
    <property type="entry name" value="WH-like_DNA-bd_sf"/>
</dbReference>
<sequence length="256" mass="27337">MAYTPVTALLRGLKVLEAVNRIGPATLTEVREATGLPKASALRALETLCHGGYVAQDGESRRYLVAARSLALSNNYRADAALLAAGRPVMQRLREASGWPSDLAIYQAGKMAIADTNRQPGTFSVNRTVGSRVSVMRTAIGRAYLAFSTEAQRAAILEDLVAGGDADEREAGDAARVAALVERTRERGYAVSDREFVPTIRAAAVPVMHHGRVLCAFNLIALAQAVPLATFEDTYIPMLKEARARIEAALSEAGDG</sequence>
<protein>
    <submittedName>
        <fullName evidence="6">Transcriptional regulator</fullName>
    </submittedName>
</protein>
<dbReference type="AlphaFoldDB" id="A0A423PHJ2"/>